<reference evidence="1 2" key="1">
    <citation type="submission" date="2023-09" db="EMBL/GenBank/DDBJ databases">
        <authorList>
            <person name="Rey-Velasco X."/>
        </authorList>
    </citation>
    <scope>NUCLEOTIDE SEQUENCE [LARGE SCALE GENOMIC DNA]</scope>
    <source>
        <strain evidence="1 2">W335</strain>
    </source>
</reference>
<evidence type="ECO:0000313" key="1">
    <source>
        <dbReference type="EMBL" id="MDT0633647.1"/>
    </source>
</evidence>
<gene>
    <name evidence="1" type="ORF">RM532_01610</name>
</gene>
<protein>
    <submittedName>
        <fullName evidence="1">PIN domain-containing protein</fullName>
    </submittedName>
</protein>
<accession>A0ABU3BWH9</accession>
<comment type="caution">
    <text evidence="1">The sequence shown here is derived from an EMBL/GenBank/DDBJ whole genome shotgun (WGS) entry which is preliminary data.</text>
</comment>
<sequence>MRLIVTDANIFIDMAAGELLESMFALRIEFAVPDILYLEELHENYATLPGLGLRVWPMSETVVADAEVLRTRYRKPGQNDLFALALARSQQCPLLTGDRDLRLAAEQEEAEVHGTLWLVERMVQELDLALDTVERAYRLMEEDGSRLPWPEVRRQLRRLAKTQEQ</sequence>
<evidence type="ECO:0000313" key="2">
    <source>
        <dbReference type="Proteomes" id="UP001251857"/>
    </source>
</evidence>
<dbReference type="SUPFAM" id="SSF88723">
    <property type="entry name" value="PIN domain-like"/>
    <property type="match status" value="1"/>
</dbReference>
<dbReference type="InterPro" id="IPR029060">
    <property type="entry name" value="PIN-like_dom_sf"/>
</dbReference>
<dbReference type="Proteomes" id="UP001251857">
    <property type="component" value="Unassembled WGS sequence"/>
</dbReference>
<dbReference type="Pfam" id="PF11848">
    <property type="entry name" value="DUF3368"/>
    <property type="match status" value="1"/>
</dbReference>
<keyword evidence="2" id="KW-1185">Reference proteome</keyword>
<dbReference type="RefSeq" id="WP_311651360.1">
    <property type="nucleotide sequence ID" value="NZ_JAVRIB010000001.1"/>
</dbReference>
<dbReference type="InterPro" id="IPR021799">
    <property type="entry name" value="PIN-like_prokaryotic"/>
</dbReference>
<name>A0ABU3BWH9_9GAMM</name>
<dbReference type="Gene3D" id="3.40.50.1010">
    <property type="entry name" value="5'-nuclease"/>
    <property type="match status" value="1"/>
</dbReference>
<organism evidence="1 2">
    <name type="scientific">Spectribacter hydrogenoxidans</name>
    <dbReference type="NCBI Taxonomy" id="3075608"/>
    <lineage>
        <taxon>Bacteria</taxon>
        <taxon>Pseudomonadati</taxon>
        <taxon>Pseudomonadota</taxon>
        <taxon>Gammaproteobacteria</taxon>
        <taxon>Salinisphaerales</taxon>
        <taxon>Salinisphaeraceae</taxon>
        <taxon>Spectribacter</taxon>
    </lineage>
</organism>
<dbReference type="EMBL" id="JAVRIB010000001">
    <property type="protein sequence ID" value="MDT0633647.1"/>
    <property type="molecule type" value="Genomic_DNA"/>
</dbReference>
<proteinExistence type="predicted"/>